<reference evidence="1" key="1">
    <citation type="submission" date="2020-07" db="EMBL/GenBank/DDBJ databases">
        <title>Hypervirulent multi-drug resistant Proteus mirabilis strain with mosaic plasmid.</title>
        <authorList>
            <person name="Shelenkov A."/>
            <person name="Mikhaylova Y.V."/>
            <person name="Yanushevich Y.G."/>
            <person name="Petrova L."/>
            <person name="Fomina V."/>
            <person name="Zamyatin M."/>
            <person name="Shagin D."/>
        </authorList>
    </citation>
    <scope>NUCLEOTIDE SEQUENCE</scope>
    <source>
        <strain evidence="1">CriePir89</strain>
    </source>
</reference>
<organism evidence="1">
    <name type="scientific">Proteus mirabilis</name>
    <dbReference type="NCBI Taxonomy" id="584"/>
    <lineage>
        <taxon>Bacteria</taxon>
        <taxon>Pseudomonadati</taxon>
        <taxon>Pseudomonadota</taxon>
        <taxon>Gammaproteobacteria</taxon>
        <taxon>Enterobacterales</taxon>
        <taxon>Morganellaceae</taxon>
        <taxon>Proteus</taxon>
    </lineage>
</organism>
<name>A0A7D6A345_PROMI</name>
<sequence length="161" mass="19068">MKHENMAVTQLIEILKEKVPDCPTWMLDESRMNYEALTHQELMEFAECAVKRQRYIQATKYLIYCKERFGLDANGDYQFSYKNFDVYLDVEVIETLLNHQIEQPLLAENPEEKYIAVWRFYTNNEAKEAETGITWLLDFIDDVFIKGFQLLNSPVSNNLVH</sequence>
<protein>
    <submittedName>
        <fullName evidence="1">Uncharacterized protein</fullName>
    </submittedName>
</protein>
<evidence type="ECO:0000313" key="1">
    <source>
        <dbReference type="EMBL" id="QLJ18357.1"/>
    </source>
</evidence>
<gene>
    <name evidence="1" type="ORF">HZ283_15080</name>
</gene>
<dbReference type="AlphaFoldDB" id="A0A7D6A345"/>
<dbReference type="EMBL" id="CP059056">
    <property type="protein sequence ID" value="QLJ18357.1"/>
    <property type="molecule type" value="Genomic_DNA"/>
</dbReference>
<dbReference type="RefSeq" id="WP_119563462.1">
    <property type="nucleotide sequence ID" value="NZ_JBKCRL010000015.1"/>
</dbReference>
<accession>A0A7D6A345</accession>
<proteinExistence type="predicted"/>